<name>A0A830FRE8_HALAR</name>
<dbReference type="EMBL" id="BMON01000005">
    <property type="protein sequence ID" value="GGM50628.1"/>
    <property type="molecule type" value="Genomic_DNA"/>
</dbReference>
<evidence type="ECO:0000313" key="2">
    <source>
        <dbReference type="Proteomes" id="UP000656367"/>
    </source>
</evidence>
<protein>
    <submittedName>
        <fullName evidence="1">Uncharacterized protein</fullName>
    </submittedName>
</protein>
<proteinExistence type="predicted"/>
<sequence>MIALMIIGLLMSFIGGVLAVIPDIPKRYNLLQRIWPLKSVRLAEDKLYREGEITQADDRTEYLSNALMESSQPYDRTSDYGTFSEFGACFEIPEGEIRISYDDCTVDRIIRTDENPLSQSCFTVQLVPDDPDFVRTMKPHVENGQLPVIQTEIPAGRLPAIVTEYKRNIVRKIGIALLSTGFLFQLVDLLYF</sequence>
<dbReference type="Proteomes" id="UP000656367">
    <property type="component" value="Unassembled WGS sequence"/>
</dbReference>
<comment type="caution">
    <text evidence="1">The sequence shown here is derived from an EMBL/GenBank/DDBJ whole genome shotgun (WGS) entry which is preliminary data.</text>
</comment>
<reference evidence="1" key="1">
    <citation type="journal article" date="2014" name="Int. J. Syst. Evol. Microbiol.">
        <title>Complete genome sequence of Corynebacterium casei LMG S-19264T (=DSM 44701T), isolated from a smear-ripened cheese.</title>
        <authorList>
            <consortium name="US DOE Joint Genome Institute (JGI-PGF)"/>
            <person name="Walter F."/>
            <person name="Albersmeier A."/>
            <person name="Kalinowski J."/>
            <person name="Ruckert C."/>
        </authorList>
    </citation>
    <scope>NUCLEOTIDE SEQUENCE</scope>
    <source>
        <strain evidence="1">JCM 15759</strain>
    </source>
</reference>
<evidence type="ECO:0000313" key="1">
    <source>
        <dbReference type="EMBL" id="GGM50628.1"/>
    </source>
</evidence>
<dbReference type="AlphaFoldDB" id="A0A830FRE8"/>
<organism evidence="1 2">
    <name type="scientific">Haloarcula argentinensis</name>
    <dbReference type="NCBI Taxonomy" id="43776"/>
    <lineage>
        <taxon>Archaea</taxon>
        <taxon>Methanobacteriati</taxon>
        <taxon>Methanobacteriota</taxon>
        <taxon>Stenosarchaea group</taxon>
        <taxon>Halobacteria</taxon>
        <taxon>Halobacteriales</taxon>
        <taxon>Haloarculaceae</taxon>
        <taxon>Haloarcula</taxon>
    </lineage>
</organism>
<reference evidence="1" key="2">
    <citation type="submission" date="2020-09" db="EMBL/GenBank/DDBJ databases">
        <authorList>
            <person name="Sun Q."/>
            <person name="Ohkuma M."/>
        </authorList>
    </citation>
    <scope>NUCLEOTIDE SEQUENCE</scope>
    <source>
        <strain evidence="1">JCM 15759</strain>
    </source>
</reference>
<accession>A0A830FRE8</accession>
<gene>
    <name evidence="1" type="ORF">GCM10009006_34720</name>
</gene>